<dbReference type="Gene3D" id="2.115.10.20">
    <property type="entry name" value="Glycosyl hydrolase domain, family 43"/>
    <property type="match status" value="1"/>
</dbReference>
<evidence type="ECO:0000256" key="4">
    <source>
        <dbReference type="ARBA" id="ARBA00023295"/>
    </source>
</evidence>
<dbReference type="PROSITE" id="PS50231">
    <property type="entry name" value="RICIN_B_LECTIN"/>
    <property type="match status" value="1"/>
</dbReference>
<dbReference type="Pfam" id="PF14200">
    <property type="entry name" value="RicinB_lectin_2"/>
    <property type="match status" value="1"/>
</dbReference>
<evidence type="ECO:0000256" key="5">
    <source>
        <dbReference type="PIRSR" id="PIRSR606710-1"/>
    </source>
</evidence>
<evidence type="ECO:0000259" key="7">
    <source>
        <dbReference type="SMART" id="SM00458"/>
    </source>
</evidence>
<feature type="active site" description="Proton acceptor" evidence="5">
    <location>
        <position position="58"/>
    </location>
</feature>
<feature type="site" description="Important for catalytic activity, responsible for pKa modulation of the active site Glu and correct orientation of both the proton donor and substrate" evidence="6">
    <location>
        <position position="213"/>
    </location>
</feature>
<dbReference type="InterPro" id="IPR035992">
    <property type="entry name" value="Ricin_B-like_lectins"/>
</dbReference>
<dbReference type="InterPro" id="IPR032291">
    <property type="entry name" value="Abn2_C"/>
</dbReference>
<evidence type="ECO:0000256" key="1">
    <source>
        <dbReference type="ARBA" id="ARBA00004834"/>
    </source>
</evidence>
<gene>
    <name evidence="8" type="primary">abn2</name>
    <name evidence="8" type="ORF">CLPUN_07820</name>
</gene>
<dbReference type="Pfam" id="PF16369">
    <property type="entry name" value="GH43_C"/>
    <property type="match status" value="1"/>
</dbReference>
<comment type="pathway">
    <text evidence="1">Glycan metabolism; L-arabinan degradation.</text>
</comment>
<dbReference type="Proteomes" id="UP000190890">
    <property type="component" value="Unassembled WGS sequence"/>
</dbReference>
<organism evidence="8 9">
    <name type="scientific">Clostridium puniceum</name>
    <dbReference type="NCBI Taxonomy" id="29367"/>
    <lineage>
        <taxon>Bacteria</taxon>
        <taxon>Bacillati</taxon>
        <taxon>Bacillota</taxon>
        <taxon>Clostridia</taxon>
        <taxon>Eubacteriales</taxon>
        <taxon>Clostridiaceae</taxon>
        <taxon>Clostridium</taxon>
    </lineage>
</organism>
<dbReference type="InterPro" id="IPR000772">
    <property type="entry name" value="Ricin_B_lectin"/>
</dbReference>
<dbReference type="SMART" id="SM00458">
    <property type="entry name" value="RICIN"/>
    <property type="match status" value="1"/>
</dbReference>
<evidence type="ECO:0000256" key="3">
    <source>
        <dbReference type="ARBA" id="ARBA00022801"/>
    </source>
</evidence>
<proteinExistence type="inferred from homology"/>
<keyword evidence="4 8" id="KW-0326">Glycosidase</keyword>
<dbReference type="GO" id="GO:0046558">
    <property type="term" value="F:arabinan endo-1,5-alpha-L-arabinosidase activity"/>
    <property type="evidence" value="ECO:0007669"/>
    <property type="project" value="UniProtKB-EC"/>
</dbReference>
<dbReference type="PANTHER" id="PTHR43301">
    <property type="entry name" value="ARABINAN ENDO-1,5-ALPHA-L-ARABINOSIDASE"/>
    <property type="match status" value="1"/>
</dbReference>
<protein>
    <submittedName>
        <fullName evidence="8">Extracellular endo-alpha-(1-&gt;5)-L-arabinanase 2</fullName>
        <ecNumber evidence="8">3.2.1.99</ecNumber>
    </submittedName>
</protein>
<evidence type="ECO:0000256" key="2">
    <source>
        <dbReference type="ARBA" id="ARBA00009865"/>
    </source>
</evidence>
<sequence>MIFISNKMKSKVKKITSFMLGILLMFLAALGQFPINLFNNTITASAAVLNTSRVSVHDPSIVKANGRYYVFGSHKADAVSSNLTSWKTFETNINSDYAKIFSVGGKWASHGSSSYDISGNLWAPDVIYNTTMKKWCMYMSVNGNNFYSSIALATSDNIDGPYTYAGTIVYSGFTNSTEASQTDYKTVTGTNTVDSKYLANGAWNSSYGPNAIDPCLLYDKDGDLWMSYGSWFGGIFMLKLNNSTGLRDYSYTYQTKTNSSDKYFGVRISGGYGTTGEGSYIVYDKSSSYYYLYESYCGLDATDNFSGYHIRLFRSKNITGPYVDAKGNSAICTSSNDDKTTKGIKLFGNYSFSSLKSVDNSELSSKGYMSGGHNSAFIDDSGQRYLVYHTRFNNGTEGHQVRVHQQFLNEDKWPVTAVYEYLGNSISSSGYSSSEIVGTYEFINHGLDATTAKTGMLNTSKVSLNSDGTITGDYIGTWKEKSGTYYSTMVIGGVTYKGVFFKQYDESASHNSTMTFSLIGSNDESIWGSKISNSTDPSPKLDGTYYIKNSLSGLYLDITNGLSADGTNVQQWNFLKNDAQKFKLVSDGNGYYSILTGASNYKSCIDVKNGDAADGANIAEWTYWGGDMQKFKVVKVSDNKYAFLTKASDFKSCLDLYNMNREPGANICQWTYWGGEGQLWNLVSS</sequence>
<evidence type="ECO:0000313" key="8">
    <source>
        <dbReference type="EMBL" id="OOM81920.1"/>
    </source>
</evidence>
<comment type="caution">
    <text evidence="8">The sequence shown here is derived from an EMBL/GenBank/DDBJ whole genome shotgun (WGS) entry which is preliminary data.</text>
</comment>
<dbReference type="InterPro" id="IPR006710">
    <property type="entry name" value="Glyco_hydro_43"/>
</dbReference>
<dbReference type="AlphaFoldDB" id="A0A1S8TW42"/>
<dbReference type="STRING" id="29367.CLPUN_07820"/>
<dbReference type="EC" id="3.2.1.99" evidence="8"/>
<dbReference type="Pfam" id="PF04616">
    <property type="entry name" value="Glyco_hydro_43"/>
    <property type="match status" value="1"/>
</dbReference>
<dbReference type="InterPro" id="IPR050727">
    <property type="entry name" value="GH43_arabinanases"/>
</dbReference>
<comment type="similarity">
    <text evidence="2">Belongs to the glycosyl hydrolase 43 family.</text>
</comment>
<feature type="domain" description="Ricin B lectin" evidence="7">
    <location>
        <begin position="542"/>
        <end position="683"/>
    </location>
</feature>
<name>A0A1S8TW42_9CLOT</name>
<dbReference type="Gene3D" id="2.40.128.10">
    <property type="match status" value="1"/>
</dbReference>
<dbReference type="PANTHER" id="PTHR43301:SF3">
    <property type="entry name" value="ARABINAN ENDO-1,5-ALPHA-L-ARABINOSIDASE A-RELATED"/>
    <property type="match status" value="1"/>
</dbReference>
<dbReference type="SUPFAM" id="SSF50370">
    <property type="entry name" value="Ricin B-like lectins"/>
    <property type="match status" value="1"/>
</dbReference>
<evidence type="ECO:0000256" key="6">
    <source>
        <dbReference type="PIRSR" id="PIRSR606710-2"/>
    </source>
</evidence>
<dbReference type="GO" id="GO:0005975">
    <property type="term" value="P:carbohydrate metabolic process"/>
    <property type="evidence" value="ECO:0007669"/>
    <property type="project" value="InterPro"/>
</dbReference>
<dbReference type="EMBL" id="LZZM01000043">
    <property type="protein sequence ID" value="OOM81920.1"/>
    <property type="molecule type" value="Genomic_DNA"/>
</dbReference>
<dbReference type="Gene3D" id="2.80.10.50">
    <property type="match status" value="1"/>
</dbReference>
<dbReference type="SUPFAM" id="SSF75005">
    <property type="entry name" value="Arabinanase/levansucrase/invertase"/>
    <property type="match status" value="1"/>
</dbReference>
<reference evidence="8 9" key="1">
    <citation type="submission" date="2016-05" db="EMBL/GenBank/DDBJ databases">
        <title>Microbial solvent formation.</title>
        <authorList>
            <person name="Poehlein A."/>
            <person name="Montoya Solano J.D."/>
            <person name="Flitsch S."/>
            <person name="Krabben P."/>
            <person name="Duerre P."/>
            <person name="Daniel R."/>
        </authorList>
    </citation>
    <scope>NUCLEOTIDE SEQUENCE [LARGE SCALE GENOMIC DNA]</scope>
    <source>
        <strain evidence="8 9">DSM 2619</strain>
    </source>
</reference>
<dbReference type="CDD" id="cd18832">
    <property type="entry name" value="GH43_GsAbnA-like"/>
    <property type="match status" value="1"/>
</dbReference>
<accession>A0A1S8TW42</accession>
<dbReference type="CDD" id="cd00161">
    <property type="entry name" value="beta-trefoil_Ricin-like"/>
    <property type="match status" value="1"/>
</dbReference>
<keyword evidence="9" id="KW-1185">Reference proteome</keyword>
<feature type="active site" description="Proton donor" evidence="5">
    <location>
        <position position="277"/>
    </location>
</feature>
<keyword evidence="3 8" id="KW-0378">Hydrolase</keyword>
<dbReference type="InterPro" id="IPR023296">
    <property type="entry name" value="Glyco_hydro_beta-prop_sf"/>
</dbReference>
<evidence type="ECO:0000313" key="9">
    <source>
        <dbReference type="Proteomes" id="UP000190890"/>
    </source>
</evidence>